<sequence length="231" mass="26807">MPETKHESPDFFKRLETFVKRNHETLWLGTRFLPVARRRRALCILCLDGEFYRIVTSVNEEMIGQIRLQWWRDEIERLKAGEAPQKSMAGEALGYLLKENADDAAHVLRLLDAYDDHLGKQETRYAENLFGALMDDRPRGGASSSVSTVCGRVFQLANQKVSGEPLTDAVNELADRTSSLEDEEWAWVSLFDLLPFWLEKKNPAPIAKRWRIWRSFLGGEKRLQSRLRRWA</sequence>
<comment type="caution">
    <text evidence="1">The sequence shown here is derived from an EMBL/GenBank/DDBJ whole genome shotgun (WGS) entry which is preliminary data.</text>
</comment>
<accession>A0ABW1SE70</accession>
<proteinExistence type="predicted"/>
<evidence type="ECO:0000313" key="2">
    <source>
        <dbReference type="Proteomes" id="UP001596303"/>
    </source>
</evidence>
<dbReference type="Pfam" id="PF00494">
    <property type="entry name" value="SQS_PSY"/>
    <property type="match status" value="1"/>
</dbReference>
<evidence type="ECO:0000313" key="1">
    <source>
        <dbReference type="EMBL" id="MFC6199843.1"/>
    </source>
</evidence>
<dbReference type="RefSeq" id="WP_377381368.1">
    <property type="nucleotide sequence ID" value="NZ_JBHSSW010000066.1"/>
</dbReference>
<keyword evidence="2" id="KW-1185">Reference proteome</keyword>
<dbReference type="InterPro" id="IPR008949">
    <property type="entry name" value="Isoprenoid_synthase_dom_sf"/>
</dbReference>
<reference evidence="2" key="1">
    <citation type="journal article" date="2019" name="Int. J. Syst. Evol. Microbiol.">
        <title>The Global Catalogue of Microorganisms (GCM) 10K type strain sequencing project: providing services to taxonomists for standard genome sequencing and annotation.</title>
        <authorList>
            <consortium name="The Broad Institute Genomics Platform"/>
            <consortium name="The Broad Institute Genome Sequencing Center for Infectious Disease"/>
            <person name="Wu L."/>
            <person name="Ma J."/>
        </authorList>
    </citation>
    <scope>NUCLEOTIDE SEQUENCE [LARGE SCALE GENOMIC DNA]</scope>
    <source>
        <strain evidence="2">CGMCC-1.15741</strain>
    </source>
</reference>
<dbReference type="Gene3D" id="1.10.600.10">
    <property type="entry name" value="Farnesyl Diphosphate Synthase"/>
    <property type="match status" value="1"/>
</dbReference>
<dbReference type="EMBL" id="JBHSSW010000066">
    <property type="protein sequence ID" value="MFC6199843.1"/>
    <property type="molecule type" value="Genomic_DNA"/>
</dbReference>
<gene>
    <name evidence="1" type="ORF">ACFQDM_17330</name>
</gene>
<dbReference type="SUPFAM" id="SSF48576">
    <property type="entry name" value="Terpenoid synthases"/>
    <property type="match status" value="1"/>
</dbReference>
<dbReference type="Proteomes" id="UP001596303">
    <property type="component" value="Unassembled WGS sequence"/>
</dbReference>
<protein>
    <submittedName>
        <fullName evidence="1">Squalene/phytoene synthase family protein</fullName>
    </submittedName>
</protein>
<name>A0ABW1SE70_9PROT</name>
<dbReference type="InterPro" id="IPR002060">
    <property type="entry name" value="Squ/phyt_synthse"/>
</dbReference>
<organism evidence="1 2">
    <name type="scientific">Ponticaulis profundi</name>
    <dbReference type="NCBI Taxonomy" id="2665222"/>
    <lineage>
        <taxon>Bacteria</taxon>
        <taxon>Pseudomonadati</taxon>
        <taxon>Pseudomonadota</taxon>
        <taxon>Alphaproteobacteria</taxon>
        <taxon>Hyphomonadales</taxon>
        <taxon>Hyphomonadaceae</taxon>
        <taxon>Ponticaulis</taxon>
    </lineage>
</organism>